<comment type="caution">
    <text evidence="1">The sequence shown here is derived from an EMBL/GenBank/DDBJ whole genome shotgun (WGS) entry which is preliminary data.</text>
</comment>
<accession>A0A9Q3E217</accession>
<sequence length="81" mass="9121">MFGWLVAAPIGVGWECRARQSSRAGGDWMRSATPIRSGFELRLGFWATCGLGLGRWPVKQRRTKLRTIQSMEAIQAKLNQN</sequence>
<evidence type="ECO:0000313" key="1">
    <source>
        <dbReference type="EMBL" id="MBW0511220.1"/>
    </source>
</evidence>
<organism evidence="1 2">
    <name type="scientific">Austropuccinia psidii MF-1</name>
    <dbReference type="NCBI Taxonomy" id="1389203"/>
    <lineage>
        <taxon>Eukaryota</taxon>
        <taxon>Fungi</taxon>
        <taxon>Dikarya</taxon>
        <taxon>Basidiomycota</taxon>
        <taxon>Pucciniomycotina</taxon>
        <taxon>Pucciniomycetes</taxon>
        <taxon>Pucciniales</taxon>
        <taxon>Sphaerophragmiaceae</taxon>
        <taxon>Austropuccinia</taxon>
    </lineage>
</organism>
<reference evidence="1" key="1">
    <citation type="submission" date="2021-03" db="EMBL/GenBank/DDBJ databases">
        <title>Draft genome sequence of rust myrtle Austropuccinia psidii MF-1, a brazilian biotype.</title>
        <authorList>
            <person name="Quecine M.C."/>
            <person name="Pachon D.M.R."/>
            <person name="Bonatelli M.L."/>
            <person name="Correr F.H."/>
            <person name="Franceschini L.M."/>
            <person name="Leite T.F."/>
            <person name="Margarido G.R.A."/>
            <person name="Almeida C.A."/>
            <person name="Ferrarezi J.A."/>
            <person name="Labate C.A."/>
        </authorList>
    </citation>
    <scope>NUCLEOTIDE SEQUENCE</scope>
    <source>
        <strain evidence="1">MF-1</strain>
    </source>
</reference>
<keyword evidence="2" id="KW-1185">Reference proteome</keyword>
<dbReference type="Proteomes" id="UP000765509">
    <property type="component" value="Unassembled WGS sequence"/>
</dbReference>
<dbReference type="AlphaFoldDB" id="A0A9Q3E217"/>
<dbReference type="EMBL" id="AVOT02022055">
    <property type="protein sequence ID" value="MBW0511220.1"/>
    <property type="molecule type" value="Genomic_DNA"/>
</dbReference>
<protein>
    <submittedName>
        <fullName evidence="1">Uncharacterized protein</fullName>
    </submittedName>
</protein>
<name>A0A9Q3E217_9BASI</name>
<evidence type="ECO:0000313" key="2">
    <source>
        <dbReference type="Proteomes" id="UP000765509"/>
    </source>
</evidence>
<proteinExistence type="predicted"/>
<gene>
    <name evidence="1" type="ORF">O181_050935</name>
</gene>